<comment type="caution">
    <text evidence="2">The sequence shown here is derived from an EMBL/GenBank/DDBJ whole genome shotgun (WGS) entry which is preliminary data.</text>
</comment>
<dbReference type="Gene3D" id="3.30.200.20">
    <property type="entry name" value="Phosphorylase Kinase, domain 1"/>
    <property type="match status" value="1"/>
</dbReference>
<sequence length="336" mass="38350">MKDRTIRLDQFLAQCGWSDARRELVAGDASNRRYDRLIRANGETAIVMDAPPERGEDVRPFVAIAEFLHRQYLSAPQIYHQDTKDGFLVIEDLGDDLFADLMAKDRESQLPLYRASVDVLVRLHNAPPPPLSLCDTDWLMEMTGLFFDWYVPDGFDHLGKAFETAYRPLAKGVAEAERVVILRDYHAQNLLWLPNRAGVAKVGILDFQDALLGHPSYDLMSIMQDARRDVDPMIEAEMIDYYLACTGRPRAGFLNAYAILGLQRNLRILGIFARLCLRDGKAHYVDLIPRVWEYVMRNLEHPALQEVKNLLAPVLAHPTPEFLMDLKNRCATTPQQ</sequence>
<dbReference type="SUPFAM" id="SSF56112">
    <property type="entry name" value="Protein kinase-like (PK-like)"/>
    <property type="match status" value="1"/>
</dbReference>
<dbReference type="InterPro" id="IPR011009">
    <property type="entry name" value="Kinase-like_dom_sf"/>
</dbReference>
<dbReference type="Pfam" id="PF01636">
    <property type="entry name" value="APH"/>
    <property type="match status" value="1"/>
</dbReference>
<proteinExistence type="predicted"/>
<reference evidence="2 3" key="1">
    <citation type="journal article" date="2014" name="Genome Announc.">
        <title>Draft Genome Sequences of Two Isolates of the Roseobacter Group, Sulfitobacter sp. Strains 3SOLIMAR09 and 1FIGIMAR09, from Harbors of Mallorca Island (Mediterranean Sea).</title>
        <authorList>
            <person name="Mas-Llado M."/>
            <person name="Pina-Villalonga J.M."/>
            <person name="Brunet-Galmes I."/>
            <person name="Nogales B."/>
            <person name="Bosch R."/>
        </authorList>
    </citation>
    <scope>NUCLEOTIDE SEQUENCE [LARGE SCALE GENOMIC DNA]</scope>
    <source>
        <strain evidence="2 3">1FIGIMAR09</strain>
    </source>
</reference>
<evidence type="ECO:0000259" key="1">
    <source>
        <dbReference type="Pfam" id="PF01636"/>
    </source>
</evidence>
<accession>A0A061SSP2</accession>
<keyword evidence="3" id="KW-1185">Reference proteome</keyword>
<evidence type="ECO:0000313" key="2">
    <source>
        <dbReference type="EMBL" id="KAJ03927.1"/>
    </source>
</evidence>
<keyword evidence="2" id="KW-0808">Transferase</keyword>
<evidence type="ECO:0000313" key="3">
    <source>
        <dbReference type="Proteomes" id="UP000027337"/>
    </source>
</evidence>
<gene>
    <name evidence="2" type="ORF">PM02_06310</name>
</gene>
<dbReference type="AlphaFoldDB" id="A0A061SSP2"/>
<organism evidence="2 3">
    <name type="scientific">Sulfitobacter mediterraneus</name>
    <dbReference type="NCBI Taxonomy" id="83219"/>
    <lineage>
        <taxon>Bacteria</taxon>
        <taxon>Pseudomonadati</taxon>
        <taxon>Pseudomonadota</taxon>
        <taxon>Alphaproteobacteria</taxon>
        <taxon>Rhodobacterales</taxon>
        <taxon>Roseobacteraceae</taxon>
        <taxon>Sulfitobacter</taxon>
    </lineage>
</organism>
<name>A0A061SSP2_9RHOB</name>
<dbReference type="Proteomes" id="UP000027337">
    <property type="component" value="Unassembled WGS sequence"/>
</dbReference>
<dbReference type="STRING" id="83219.PM02_06310"/>
<dbReference type="Gene3D" id="3.90.1200.10">
    <property type="match status" value="1"/>
</dbReference>
<dbReference type="GO" id="GO:0016740">
    <property type="term" value="F:transferase activity"/>
    <property type="evidence" value="ECO:0007669"/>
    <property type="project" value="UniProtKB-KW"/>
</dbReference>
<feature type="domain" description="Aminoglycoside phosphotransferase" evidence="1">
    <location>
        <begin position="24"/>
        <end position="252"/>
    </location>
</feature>
<dbReference type="eggNOG" id="COG3178">
    <property type="taxonomic scope" value="Bacteria"/>
</dbReference>
<dbReference type="InterPro" id="IPR002575">
    <property type="entry name" value="Aminoglycoside_PTrfase"/>
</dbReference>
<dbReference type="EMBL" id="JEMU01000004">
    <property type="protein sequence ID" value="KAJ03927.1"/>
    <property type="molecule type" value="Genomic_DNA"/>
</dbReference>
<protein>
    <submittedName>
        <fullName evidence="2">Aminoglycoside phosphotransferase</fullName>
    </submittedName>
</protein>